<gene>
    <name evidence="1" type="primary">xrt</name>
    <name evidence="1" type="ORF">C5S46_06270</name>
</gene>
<dbReference type="EC" id="3.4.22.-" evidence="1"/>
<keyword evidence="1" id="KW-0378">Hydrolase</keyword>
<organism evidence="1 2">
    <name type="scientific">Candidatus Methanomarinus sp</name>
    <dbReference type="NCBI Taxonomy" id="3386244"/>
    <lineage>
        <taxon>Archaea</taxon>
        <taxon>Methanobacteriati</taxon>
        <taxon>Methanobacteriota</taxon>
        <taxon>Stenosarchaea group</taxon>
        <taxon>Methanomicrobia</taxon>
        <taxon>Methanosarcinales</taxon>
        <taxon>ANME-2 cluster</taxon>
        <taxon>Candidatus Methanocomedenaceae</taxon>
        <taxon>Candidatus Methanomarinus</taxon>
    </lineage>
</organism>
<reference evidence="1" key="1">
    <citation type="submission" date="2018-09" db="EMBL/GenBank/DDBJ databases">
        <title>A genomic encyclopedia of anaerobic methanotrophic archaea.</title>
        <authorList>
            <person name="Skennerton C.T."/>
            <person name="Chadwick G.L."/>
            <person name="Laso-Perez R."/>
            <person name="Leu A.O."/>
            <person name="Speth D.R."/>
            <person name="Yu H."/>
            <person name="Morgan-Lang C."/>
            <person name="Hatzenpichler R."/>
            <person name="Goudeau D."/>
            <person name="Malmstrom R."/>
            <person name="Woyke T."/>
            <person name="Hallam S."/>
            <person name="Tyson G.W."/>
            <person name="Wegener G."/>
            <person name="Boetius A."/>
            <person name="Orphan V.J."/>
        </authorList>
    </citation>
    <scope>NUCLEOTIDE SEQUENCE</scope>
    <source>
        <strain evidence="1">CONS3730D10UFb2</strain>
    </source>
</reference>
<comment type="caution">
    <text evidence="1">The sequence shown here is derived from an EMBL/GenBank/DDBJ whole genome shotgun (WGS) entry which is preliminary data.</text>
</comment>
<name>A0AC61S9N8_9EURY</name>
<accession>A0AC61S9N8</accession>
<protein>
    <submittedName>
        <fullName evidence="1">Exosortase</fullName>
        <ecNumber evidence="1">3.4.22.-</ecNumber>
    </submittedName>
</protein>
<dbReference type="EMBL" id="QYBA01000212">
    <property type="protein sequence ID" value="TKY91354.1"/>
    <property type="molecule type" value="Genomic_DNA"/>
</dbReference>
<dbReference type="Proteomes" id="UP000315423">
    <property type="component" value="Unassembled WGS sequence"/>
</dbReference>
<evidence type="ECO:0000313" key="2">
    <source>
        <dbReference type="Proteomes" id="UP000315423"/>
    </source>
</evidence>
<sequence>MKNTRLWQTGLIFITVFMYLGSFRWLITSWLTNETYSQGLLIPIVSSVLIWQKRDLLHDQNDRKSPVLFIASLVIYITGQLTGAIFITTVSLIPFILGIILFFKGIKTMRAVAFPVIFLIFAIPLPGLENVTLVLQGISTVLATQMAQFLGVTCSHEGCQILMGSTVFEIAPACSGLNSIISLYTIVALLCYLIPDPLIDKLVLFAAVLPLAIFANGFRITITLIIASYYGLDIGMNYFHDWGGISFYIIALASIFALLGCIRWMRKTNIKQ</sequence>
<proteinExistence type="predicted"/>
<evidence type="ECO:0000313" key="1">
    <source>
        <dbReference type="EMBL" id="TKY91354.1"/>
    </source>
</evidence>